<evidence type="ECO:0000256" key="3">
    <source>
        <dbReference type="ARBA" id="ARBA00009983"/>
    </source>
</evidence>
<keyword evidence="9" id="KW-0464">Manganese</keyword>
<accession>A0A1G5ACI3</accession>
<dbReference type="GO" id="GO:0046872">
    <property type="term" value="F:metal ion binding"/>
    <property type="evidence" value="ECO:0007669"/>
    <property type="project" value="UniProtKB-KW"/>
</dbReference>
<reference evidence="13 14" key="1">
    <citation type="submission" date="2016-10" db="EMBL/GenBank/DDBJ databases">
        <authorList>
            <person name="de Groot N.N."/>
        </authorList>
    </citation>
    <scope>NUCLEOTIDE SEQUENCE [LARGE SCALE GENOMIC DNA]</scope>
    <source>
        <strain evidence="13 14">DSM 18978</strain>
    </source>
</reference>
<evidence type="ECO:0000313" key="14">
    <source>
        <dbReference type="Proteomes" id="UP000198636"/>
    </source>
</evidence>
<feature type="transmembrane region" description="Helical" evidence="11">
    <location>
        <begin position="39"/>
        <end position="57"/>
    </location>
</feature>
<feature type="binding site" evidence="10">
    <location>
        <position position="241"/>
    </location>
    <ligand>
        <name>Mn(2+)</name>
        <dbReference type="ChEBI" id="CHEBI:29035"/>
    </ligand>
</feature>
<dbReference type="SUPFAM" id="SSF53649">
    <property type="entry name" value="Alkaline phosphatase-like"/>
    <property type="match status" value="1"/>
</dbReference>
<evidence type="ECO:0000256" key="7">
    <source>
        <dbReference type="ARBA" id="ARBA00023136"/>
    </source>
</evidence>
<feature type="binding site" evidence="9">
    <location>
        <position position="397"/>
    </location>
    <ligand>
        <name>substrate</name>
    </ligand>
</feature>
<dbReference type="RefSeq" id="WP_176758788.1">
    <property type="nucleotide sequence ID" value="NZ_FMUS01000001.1"/>
</dbReference>
<evidence type="ECO:0000259" key="12">
    <source>
        <dbReference type="Pfam" id="PF00884"/>
    </source>
</evidence>
<dbReference type="Gene3D" id="3.40.720.10">
    <property type="entry name" value="Alkaline Phosphatase, subunit A"/>
    <property type="match status" value="1"/>
</dbReference>
<proteinExistence type="inferred from homology"/>
<dbReference type="InterPro" id="IPR012160">
    <property type="entry name" value="LtaS-like"/>
</dbReference>
<dbReference type="PANTHER" id="PTHR47371:SF3">
    <property type="entry name" value="PHOSPHOGLYCEROL TRANSFERASE I"/>
    <property type="match status" value="1"/>
</dbReference>
<name>A0A1G5ACI3_9FIRM</name>
<evidence type="ECO:0000256" key="4">
    <source>
        <dbReference type="ARBA" id="ARBA00022475"/>
    </source>
</evidence>
<dbReference type="InterPro" id="IPR017850">
    <property type="entry name" value="Alkaline_phosphatase_core_sf"/>
</dbReference>
<keyword evidence="7 11" id="KW-0472">Membrane</keyword>
<dbReference type="PANTHER" id="PTHR47371">
    <property type="entry name" value="LIPOTEICHOIC ACID SYNTHASE"/>
    <property type="match status" value="1"/>
</dbReference>
<comment type="subcellular location">
    <subcellularLocation>
        <location evidence="1">Cell membrane</location>
        <topology evidence="1">Multi-pass membrane protein</topology>
    </subcellularLocation>
</comment>
<comment type="pathway">
    <text evidence="2">Cell wall biogenesis; lipoteichoic acid biosynthesis.</text>
</comment>
<keyword evidence="5 11" id="KW-0812">Transmembrane</keyword>
<evidence type="ECO:0000256" key="6">
    <source>
        <dbReference type="ARBA" id="ARBA00022989"/>
    </source>
</evidence>
<dbReference type="STRING" id="1120976.SAMN03080606_00055"/>
<keyword evidence="6 11" id="KW-1133">Transmembrane helix</keyword>
<dbReference type="PIRSF" id="PIRSF005091">
    <property type="entry name" value="Mmb_sulf_HI1246"/>
    <property type="match status" value="1"/>
</dbReference>
<feature type="binding site" evidence="10">
    <location>
        <position position="458"/>
    </location>
    <ligand>
        <name>Mn(2+)</name>
        <dbReference type="ChEBI" id="CHEBI:29035"/>
    </ligand>
</feature>
<feature type="transmembrane region" description="Helical" evidence="11">
    <location>
        <begin position="69"/>
        <end position="87"/>
    </location>
</feature>
<dbReference type="Pfam" id="PF00884">
    <property type="entry name" value="Sulfatase"/>
    <property type="match status" value="1"/>
</dbReference>
<organism evidence="13 14">
    <name type="scientific">Alkaliphilus peptidifermentans DSM 18978</name>
    <dbReference type="NCBI Taxonomy" id="1120976"/>
    <lineage>
        <taxon>Bacteria</taxon>
        <taxon>Bacillati</taxon>
        <taxon>Bacillota</taxon>
        <taxon>Clostridia</taxon>
        <taxon>Peptostreptococcales</taxon>
        <taxon>Natronincolaceae</taxon>
        <taxon>Alkaliphilus</taxon>
    </lineage>
</organism>
<evidence type="ECO:0000256" key="5">
    <source>
        <dbReference type="ARBA" id="ARBA00022692"/>
    </source>
</evidence>
<dbReference type="AlphaFoldDB" id="A0A1G5ACI3"/>
<sequence length="626" mass="72264">MIKQHFSKDKKNEVLFLFSGLILLKLLVFHSFIGIERNYIAISVLNTFTVMAILIMTSLLKTVNRFKTFLIINIIISFLFFANSLYFRHFGTVLPIHIIYQIRHLRGVGGSIYSILRLQYLLFFIDIVPLMWYFNRKYKGRSTLSTRPRHALTLLMAFVMVFTSVFGHFMLKRTDDVILTPYNLGVINYHIYDILKAFRNETIPAGFANVIEEVIIEETDLYEREYTGLIAGRNIIVIQAESLQAFVINEDINGQPITPVLNQLIKEDSFYFSQYYEQVGWGNTSDAEFVSHNGLHSSLKNYSYKSYEGKNLISLPNVLKEEGYSTIVFHGNEPEFWNRRTMYPYMGFDTFISTEDLIEDEVIGMGLSDKSLFKQAIPYLSAIDQPFYSFFITLTSHYPFLMEEDHKTLFVPEPYQDTIFGDYIHTVNYLDRSIGELINDLKEAGLYENSVIVIYGDHHGLKTQDEETLALLEDFLDKELRVDEMLMVPLIIHVPDGDINEEITIAGGMIDFFPTMANLLNITIENTHQMGKDLLNNKEGFVATFIHTAMGSFIDNDKVFIMSKDGVFENSSGWNKLTGEEMDLEDFRAGYQRALVEIYLSEFILENDLLPLVGPLDILKILEERE</sequence>
<feature type="transmembrane region" description="Helical" evidence="11">
    <location>
        <begin position="12"/>
        <end position="33"/>
    </location>
</feature>
<feature type="binding site" evidence="10">
    <location>
        <position position="457"/>
    </location>
    <ligand>
        <name>Mn(2+)</name>
        <dbReference type="ChEBI" id="CHEBI:29035"/>
    </ligand>
</feature>
<evidence type="ECO:0000256" key="9">
    <source>
        <dbReference type="PIRSR" id="PIRSR005091-2"/>
    </source>
</evidence>
<keyword evidence="13" id="KW-0808">Transferase</keyword>
<evidence type="ECO:0000313" key="13">
    <source>
        <dbReference type="EMBL" id="SCX75569.1"/>
    </source>
</evidence>
<evidence type="ECO:0000256" key="8">
    <source>
        <dbReference type="PIRSR" id="PIRSR005091-1"/>
    </source>
</evidence>
<comment type="similarity">
    <text evidence="3">Belongs to the LTA synthase family.</text>
</comment>
<dbReference type="InterPro" id="IPR000917">
    <property type="entry name" value="Sulfatase_N"/>
</dbReference>
<dbReference type="GO" id="GO:0005886">
    <property type="term" value="C:plasma membrane"/>
    <property type="evidence" value="ECO:0007669"/>
    <property type="project" value="UniProtKB-SubCell"/>
</dbReference>
<dbReference type="EMBL" id="FMUS01000001">
    <property type="protein sequence ID" value="SCX75569.1"/>
    <property type="molecule type" value="Genomic_DNA"/>
</dbReference>
<dbReference type="CDD" id="cd16015">
    <property type="entry name" value="LTA_synthase"/>
    <property type="match status" value="1"/>
</dbReference>
<dbReference type="Gene3D" id="3.30.1120.170">
    <property type="match status" value="1"/>
</dbReference>
<keyword evidence="9" id="KW-0479">Metal-binding</keyword>
<protein>
    <submittedName>
        <fullName evidence="13">Phosphoglycerol transferase MdoB</fullName>
    </submittedName>
</protein>
<feature type="transmembrane region" description="Helical" evidence="11">
    <location>
        <begin position="152"/>
        <end position="171"/>
    </location>
</feature>
<feature type="binding site" evidence="10">
    <location>
        <position position="284"/>
    </location>
    <ligand>
        <name>Mn(2+)</name>
        <dbReference type="ChEBI" id="CHEBI:29035"/>
    </ligand>
</feature>
<dbReference type="GO" id="GO:0016740">
    <property type="term" value="F:transferase activity"/>
    <property type="evidence" value="ECO:0007669"/>
    <property type="project" value="UniProtKB-KW"/>
</dbReference>
<evidence type="ECO:0000256" key="2">
    <source>
        <dbReference type="ARBA" id="ARBA00004936"/>
    </source>
</evidence>
<feature type="domain" description="Sulfatase N-terminal" evidence="12">
    <location>
        <begin position="233"/>
        <end position="522"/>
    </location>
</feature>
<evidence type="ECO:0000256" key="10">
    <source>
        <dbReference type="PIRSR" id="PIRSR005091-3"/>
    </source>
</evidence>
<keyword evidence="4" id="KW-1003">Cell membrane</keyword>
<feature type="active site" evidence="8">
    <location>
        <position position="284"/>
    </location>
</feature>
<gene>
    <name evidence="13" type="ORF">SAMN03080606_00055</name>
</gene>
<keyword evidence="14" id="KW-1185">Reference proteome</keyword>
<dbReference type="Proteomes" id="UP000198636">
    <property type="component" value="Unassembled WGS sequence"/>
</dbReference>
<dbReference type="InterPro" id="IPR050448">
    <property type="entry name" value="OpgB/LTA_synthase_biosynth"/>
</dbReference>
<evidence type="ECO:0000256" key="11">
    <source>
        <dbReference type="SAM" id="Phobius"/>
    </source>
</evidence>
<evidence type="ECO:0000256" key="1">
    <source>
        <dbReference type="ARBA" id="ARBA00004651"/>
    </source>
</evidence>
<feature type="transmembrane region" description="Helical" evidence="11">
    <location>
        <begin position="112"/>
        <end position="132"/>
    </location>
</feature>